<comment type="caution">
    <text evidence="3">The sequence shown here is derived from an EMBL/GenBank/DDBJ whole genome shotgun (WGS) entry which is preliminary data.</text>
</comment>
<dbReference type="GO" id="GO:0016020">
    <property type="term" value="C:membrane"/>
    <property type="evidence" value="ECO:0007669"/>
    <property type="project" value="InterPro"/>
</dbReference>
<keyword evidence="1" id="KW-1133">Transmembrane helix</keyword>
<accession>A0A917D563</accession>
<organism evidence="3 4">
    <name type="scientific">Rhodococcoides trifolii</name>
    <dbReference type="NCBI Taxonomy" id="908250"/>
    <lineage>
        <taxon>Bacteria</taxon>
        <taxon>Bacillati</taxon>
        <taxon>Actinomycetota</taxon>
        <taxon>Actinomycetes</taxon>
        <taxon>Mycobacteriales</taxon>
        <taxon>Nocardiaceae</taxon>
        <taxon>Rhodococcoides</taxon>
    </lineage>
</organism>
<reference evidence="3" key="1">
    <citation type="journal article" date="2014" name="Int. J. Syst. Evol. Microbiol.">
        <title>Complete genome sequence of Corynebacterium casei LMG S-19264T (=DSM 44701T), isolated from a smear-ripened cheese.</title>
        <authorList>
            <consortium name="US DOE Joint Genome Institute (JGI-PGF)"/>
            <person name="Walter F."/>
            <person name="Albersmeier A."/>
            <person name="Kalinowski J."/>
            <person name="Ruckert C."/>
        </authorList>
    </citation>
    <scope>NUCLEOTIDE SEQUENCE</scope>
    <source>
        <strain evidence="3">CCM 7905</strain>
    </source>
</reference>
<dbReference type="AlphaFoldDB" id="A0A917D563"/>
<keyword evidence="4" id="KW-1185">Reference proteome</keyword>
<dbReference type="Gene3D" id="1.20.120.1220">
    <property type="match status" value="1"/>
</dbReference>
<evidence type="ECO:0000313" key="4">
    <source>
        <dbReference type="Proteomes" id="UP000654257"/>
    </source>
</evidence>
<sequence length="192" mass="18689">MNALCAVLVGLAAGWCAPAVVAQWIGTADISMRLVGAATCAALFAVATTFEAGEAFAALAYWSLCLALVDYSCRRLPNALTLPGAAAVMVSAVWGGLGSAALVGGLMLGLLYLVGYVTSGGVGAGDVKLAVPLGAVAATSGGSAWCAAAFLAPVGTAALALAVHPFGGARHPVPHGPSMCAATLVASVTFAA</sequence>
<evidence type="ECO:0000259" key="2">
    <source>
        <dbReference type="Pfam" id="PF01478"/>
    </source>
</evidence>
<feature type="domain" description="Prepilin type IV endopeptidase peptidase" evidence="2">
    <location>
        <begin position="58"/>
        <end position="149"/>
    </location>
</feature>
<dbReference type="Proteomes" id="UP000654257">
    <property type="component" value="Unassembled WGS sequence"/>
</dbReference>
<evidence type="ECO:0000256" key="1">
    <source>
        <dbReference type="SAM" id="Phobius"/>
    </source>
</evidence>
<gene>
    <name evidence="3" type="ORF">GCM10007304_24060</name>
</gene>
<protein>
    <recommendedName>
        <fullName evidence="2">Prepilin type IV endopeptidase peptidase domain-containing protein</fullName>
    </recommendedName>
</protein>
<keyword evidence="1" id="KW-0812">Transmembrane</keyword>
<dbReference type="InterPro" id="IPR000045">
    <property type="entry name" value="Prepilin_IV_endopep_pep"/>
</dbReference>
<keyword evidence="1" id="KW-0472">Membrane</keyword>
<reference evidence="3" key="2">
    <citation type="submission" date="2020-09" db="EMBL/GenBank/DDBJ databases">
        <authorList>
            <person name="Sun Q."/>
            <person name="Sedlacek I."/>
        </authorList>
    </citation>
    <scope>NUCLEOTIDE SEQUENCE</scope>
    <source>
        <strain evidence="3">CCM 7905</strain>
    </source>
</reference>
<evidence type="ECO:0000313" key="3">
    <source>
        <dbReference type="EMBL" id="GGG09153.1"/>
    </source>
</evidence>
<feature type="transmembrane region" description="Helical" evidence="1">
    <location>
        <begin position="85"/>
        <end position="114"/>
    </location>
</feature>
<dbReference type="EMBL" id="BMCU01000002">
    <property type="protein sequence ID" value="GGG09153.1"/>
    <property type="molecule type" value="Genomic_DNA"/>
</dbReference>
<dbReference type="RefSeq" id="WP_229745957.1">
    <property type="nucleotide sequence ID" value="NZ_BMCU01000002.1"/>
</dbReference>
<name>A0A917D563_9NOCA</name>
<proteinExistence type="predicted"/>
<dbReference type="GO" id="GO:0004190">
    <property type="term" value="F:aspartic-type endopeptidase activity"/>
    <property type="evidence" value="ECO:0007669"/>
    <property type="project" value="InterPro"/>
</dbReference>
<dbReference type="Pfam" id="PF01478">
    <property type="entry name" value="Peptidase_A24"/>
    <property type="match status" value="1"/>
</dbReference>